<keyword evidence="2" id="KW-0812">Transmembrane</keyword>
<dbReference type="PANTHER" id="PTHR36489:SF2">
    <property type="entry name" value="APPLE DOMAIN-CONTAINING PROTEIN"/>
    <property type="match status" value="1"/>
</dbReference>
<feature type="compositionally biased region" description="Pro residues" evidence="1">
    <location>
        <begin position="57"/>
        <end position="71"/>
    </location>
</feature>
<dbReference type="Gene3D" id="2.120.10.30">
    <property type="entry name" value="TolB, C-terminal domain"/>
    <property type="match status" value="1"/>
</dbReference>
<feature type="compositionally biased region" description="Low complexity" evidence="1">
    <location>
        <begin position="25"/>
        <end position="55"/>
    </location>
</feature>
<dbReference type="PANTHER" id="PTHR36489">
    <property type="entry name" value="PROTEIN-COUPLED RECEPTOR GPR1, PUTATIVE-RELATED"/>
    <property type="match status" value="1"/>
</dbReference>
<feature type="region of interest" description="Disordered" evidence="1">
    <location>
        <begin position="21"/>
        <end position="151"/>
    </location>
</feature>
<name>A0A7S2DYU8_9STRA</name>
<dbReference type="EMBL" id="HBGS01051360">
    <property type="protein sequence ID" value="CAD9468136.1"/>
    <property type="molecule type" value="Transcribed_RNA"/>
</dbReference>
<dbReference type="SUPFAM" id="SSF75011">
    <property type="entry name" value="3-carboxy-cis,cis-mucoante lactonizing enzyme"/>
    <property type="match status" value="1"/>
</dbReference>
<gene>
    <name evidence="3" type="ORF">DSPE1174_LOCUS26587</name>
</gene>
<dbReference type="AlphaFoldDB" id="A0A7S2DYU8"/>
<keyword evidence="2" id="KW-0472">Membrane</keyword>
<accession>A0A7S2DYU8</accession>
<evidence type="ECO:0000313" key="3">
    <source>
        <dbReference type="EMBL" id="CAD9468136.1"/>
    </source>
</evidence>
<feature type="region of interest" description="Disordered" evidence="1">
    <location>
        <begin position="439"/>
        <end position="483"/>
    </location>
</feature>
<reference evidence="3" key="1">
    <citation type="submission" date="2021-01" db="EMBL/GenBank/DDBJ databases">
        <authorList>
            <person name="Corre E."/>
            <person name="Pelletier E."/>
            <person name="Niang G."/>
            <person name="Scheremetjew M."/>
            <person name="Finn R."/>
            <person name="Kale V."/>
            <person name="Holt S."/>
            <person name="Cochrane G."/>
            <person name="Meng A."/>
            <person name="Brown T."/>
            <person name="Cohen L."/>
        </authorList>
    </citation>
    <scope>NUCLEOTIDE SEQUENCE</scope>
    <source>
        <strain evidence="3">CCMP1381</strain>
    </source>
</reference>
<sequence length="565" mass="60530">MCQVCLEYFGCTGCKFMCPTPTTPSPSSAPTSEPSTGPTSEPTGTPTTGPTGEPTLNPAPQPTGGPTPYPTSGPTIQPSGAPSAEPTTSPTLAPSSSPTLEPTSTPTTSPTRVPYPGPTFVPTSAPTGEPTSLPTPVPSITPSSAPTIPPTIAPTTTPEFWIYYSAYDKELYSFNPIQGGTTYLIDGDFSGDMKIDSVNKFMFYSSPNKGGITKFDLTNQATGSVIDDYTGVMGIACDPSRGELYFADQGNMAIMIVDYAGSNYSIVHDLAAYAMIPYGMDVSPAATVSDFNLNDPGIIFFTGFDDYYGYIVQANLFGGKMEVVYTSTSKALYGIVMDTTYEMLWWLEDRGVANGLYCSMFSGNDQSYVSYLQNSYWIAALWSLEMMYTCDYDAGVVYELDVNMQSGEIVDTTAIAYVDQPRIIGYYYNIDADETLSSEVETEISEDVETDTPDGVAATDNTSADASTDNKKTNTKKTSSKQSDPVLYASESMLATVIPEPLTTESNGDSQPTQFASQSMTSMVGEYTSSFMLGGVFIVLGVAGLVAYSQKRADSFDRIDSHEEI</sequence>
<feature type="compositionally biased region" description="Low complexity" evidence="1">
    <location>
        <begin position="72"/>
        <end position="111"/>
    </location>
</feature>
<proteinExistence type="predicted"/>
<evidence type="ECO:0000256" key="1">
    <source>
        <dbReference type="SAM" id="MobiDB-lite"/>
    </source>
</evidence>
<feature type="compositionally biased region" description="Acidic residues" evidence="1">
    <location>
        <begin position="439"/>
        <end position="452"/>
    </location>
</feature>
<feature type="compositionally biased region" description="Low complexity" evidence="1">
    <location>
        <begin position="457"/>
        <end position="467"/>
    </location>
</feature>
<feature type="transmembrane region" description="Helical" evidence="2">
    <location>
        <begin position="527"/>
        <end position="548"/>
    </location>
</feature>
<evidence type="ECO:0000256" key="2">
    <source>
        <dbReference type="SAM" id="Phobius"/>
    </source>
</evidence>
<protein>
    <submittedName>
        <fullName evidence="3">Uncharacterized protein</fullName>
    </submittedName>
</protein>
<organism evidence="3">
    <name type="scientific">Octactis speculum</name>
    <dbReference type="NCBI Taxonomy" id="3111310"/>
    <lineage>
        <taxon>Eukaryota</taxon>
        <taxon>Sar</taxon>
        <taxon>Stramenopiles</taxon>
        <taxon>Ochrophyta</taxon>
        <taxon>Dictyochophyceae</taxon>
        <taxon>Dictyochales</taxon>
        <taxon>Dictyochaceae</taxon>
        <taxon>Octactis</taxon>
    </lineage>
</organism>
<keyword evidence="2" id="KW-1133">Transmembrane helix</keyword>
<dbReference type="InterPro" id="IPR011042">
    <property type="entry name" value="6-blade_b-propeller_TolB-like"/>
</dbReference>